<feature type="chain" id="PRO_5045702444" evidence="5">
    <location>
        <begin position="31"/>
        <end position="435"/>
    </location>
</feature>
<proteinExistence type="predicted"/>
<evidence type="ECO:0000256" key="3">
    <source>
        <dbReference type="ARBA" id="ARBA00023004"/>
    </source>
</evidence>
<keyword evidence="8" id="KW-1185">Reference proteome</keyword>
<dbReference type="InterPro" id="IPR036909">
    <property type="entry name" value="Cyt_c-like_dom_sf"/>
</dbReference>
<dbReference type="SUPFAM" id="SSF53850">
    <property type="entry name" value="Periplasmic binding protein-like II"/>
    <property type="match status" value="1"/>
</dbReference>
<dbReference type="Gene3D" id="3.40.190.10">
    <property type="entry name" value="Periplasmic binding protein-like II"/>
    <property type="match status" value="2"/>
</dbReference>
<gene>
    <name evidence="7" type="ORF">U0042_22605</name>
</gene>
<dbReference type="Gene3D" id="1.10.760.10">
    <property type="entry name" value="Cytochrome c-like domain"/>
    <property type="match status" value="1"/>
</dbReference>
<evidence type="ECO:0000256" key="5">
    <source>
        <dbReference type="SAM" id="SignalP"/>
    </source>
</evidence>
<feature type="domain" description="Cytochrome c" evidence="6">
    <location>
        <begin position="323"/>
        <end position="402"/>
    </location>
</feature>
<dbReference type="SUPFAM" id="SSF46626">
    <property type="entry name" value="Cytochrome c"/>
    <property type="match status" value="1"/>
</dbReference>
<evidence type="ECO:0000256" key="4">
    <source>
        <dbReference type="PROSITE-ProRule" id="PRU00433"/>
    </source>
</evidence>
<dbReference type="Proteomes" id="UP001325479">
    <property type="component" value="Chromosome"/>
</dbReference>
<name>A0ABZ0WHI9_9BURK</name>
<dbReference type="RefSeq" id="WP_114809046.1">
    <property type="nucleotide sequence ID" value="NZ_CP139965.1"/>
</dbReference>
<keyword evidence="1 4" id="KW-0349">Heme</keyword>
<evidence type="ECO:0000259" key="6">
    <source>
        <dbReference type="PROSITE" id="PS51007"/>
    </source>
</evidence>
<dbReference type="PROSITE" id="PS51007">
    <property type="entry name" value="CYTC"/>
    <property type="match status" value="1"/>
</dbReference>
<feature type="signal peptide" evidence="5">
    <location>
        <begin position="1"/>
        <end position="30"/>
    </location>
</feature>
<keyword evidence="3 4" id="KW-0408">Iron</keyword>
<accession>A0ABZ0WHI9</accession>
<sequence>MNTRLHSLASLAFTSALLAGTAFSSADAFAGVRVCTFPGSPSAPLDRAVAREAFKAAHIQATVLDGAFDASDDDGVSLKELNAALAQHCDVIAGFPRSTAADASDSKLTFSRGYLRSGYVSVTTDAAAASSSTANVIAATYASPGQLIAVQQKGARLVLENTSESTVDAVVTGHAGRAIVWYPALVAYRLAHPEKKLAVAGTSSPYADWHLVFAFGAKSAALQPRVNAALAAMSADGRLAAMTEQWALPKTAVAAASVGALATRAASHAQADAFAYRDGPAPTHAWNAHGPALLAASLSSSAQAGGFIKVDASTAGAPSFNSAQVAHGKKLYAGACAKCHGANLEGLNAPALKGPAFAPVSGSHLTIGGVFTYMFTNMPADNPGKLKPQDYADLMAYLLNSNGYAAGATKLTADAAKASATPLNAGSAVTVGASQ</sequence>
<keyword evidence="5" id="KW-0732">Signal</keyword>
<keyword evidence="2 4" id="KW-0479">Metal-binding</keyword>
<reference evidence="7 8" key="1">
    <citation type="submission" date="2023-12" db="EMBL/GenBank/DDBJ databases">
        <title>Genome sequencing and assembly of bacterial species from a model synthetic community.</title>
        <authorList>
            <person name="Hogle S.L."/>
        </authorList>
    </citation>
    <scope>NUCLEOTIDE SEQUENCE [LARGE SCALE GENOMIC DNA]</scope>
    <source>
        <strain evidence="7 8">HAMBI 2494</strain>
    </source>
</reference>
<evidence type="ECO:0000313" key="8">
    <source>
        <dbReference type="Proteomes" id="UP001325479"/>
    </source>
</evidence>
<evidence type="ECO:0000313" key="7">
    <source>
        <dbReference type="EMBL" id="WQD76845.1"/>
    </source>
</evidence>
<dbReference type="InterPro" id="IPR009056">
    <property type="entry name" value="Cyt_c-like_dom"/>
</dbReference>
<evidence type="ECO:0000256" key="1">
    <source>
        <dbReference type="ARBA" id="ARBA00022617"/>
    </source>
</evidence>
<evidence type="ECO:0000256" key="2">
    <source>
        <dbReference type="ARBA" id="ARBA00022723"/>
    </source>
</evidence>
<organism evidence="7 8">
    <name type="scientific">Paraburkholderia kururiensis</name>
    <dbReference type="NCBI Taxonomy" id="984307"/>
    <lineage>
        <taxon>Bacteria</taxon>
        <taxon>Pseudomonadati</taxon>
        <taxon>Pseudomonadota</taxon>
        <taxon>Betaproteobacteria</taxon>
        <taxon>Burkholderiales</taxon>
        <taxon>Burkholderiaceae</taxon>
        <taxon>Paraburkholderia</taxon>
    </lineage>
</organism>
<dbReference type="Pfam" id="PF13442">
    <property type="entry name" value="Cytochrome_CBB3"/>
    <property type="match status" value="1"/>
</dbReference>
<protein>
    <submittedName>
        <fullName evidence="7">Transporter substrate-binding domain-containing protein</fullName>
    </submittedName>
</protein>
<dbReference type="EMBL" id="CP139965">
    <property type="protein sequence ID" value="WQD76845.1"/>
    <property type="molecule type" value="Genomic_DNA"/>
</dbReference>